<organism evidence="10 12">
    <name type="scientific">Alkalihalobacillus alcalophilus ATCC 27647 = CGMCC 1.3604</name>
    <dbReference type="NCBI Taxonomy" id="1218173"/>
    <lineage>
        <taxon>Bacteria</taxon>
        <taxon>Bacillati</taxon>
        <taxon>Bacillota</taxon>
        <taxon>Bacilli</taxon>
        <taxon>Bacillales</taxon>
        <taxon>Bacillaceae</taxon>
        <taxon>Alkalihalobacillus</taxon>
    </lineage>
</organism>
<reference evidence="11 13" key="3">
    <citation type="submission" date="2014-01" db="EMBL/GenBank/DDBJ databases">
        <title>Draft genome sequencing of Bacillus alcalophilus CGMCC 1.3604.</title>
        <authorList>
            <person name="Yang J."/>
            <person name="Diao L."/>
            <person name="Yang S."/>
        </authorList>
    </citation>
    <scope>NUCLEOTIDE SEQUENCE [LARGE SCALE GENOMIC DNA]</scope>
    <source>
        <strain evidence="11 13">CGMCC 1.3604</strain>
    </source>
</reference>
<protein>
    <recommendedName>
        <fullName evidence="8">L-lactate permease</fullName>
    </recommendedName>
</protein>
<keyword evidence="4 8" id="KW-1003">Cell membrane</keyword>
<dbReference type="eggNOG" id="COG1620">
    <property type="taxonomic scope" value="Bacteria"/>
</dbReference>
<feature type="transmembrane region" description="Helical" evidence="8">
    <location>
        <begin position="6"/>
        <end position="24"/>
    </location>
</feature>
<dbReference type="Proteomes" id="UP000297014">
    <property type="component" value="Unassembled WGS sequence"/>
</dbReference>
<evidence type="ECO:0000256" key="5">
    <source>
        <dbReference type="ARBA" id="ARBA00022692"/>
    </source>
</evidence>
<keyword evidence="6 8" id="KW-1133">Transmembrane helix</keyword>
<feature type="transmembrane region" description="Helical" evidence="8">
    <location>
        <begin position="196"/>
        <end position="224"/>
    </location>
</feature>
<evidence type="ECO:0000313" key="10">
    <source>
        <dbReference type="EMBL" id="KGA98161.1"/>
    </source>
</evidence>
<dbReference type="EMBL" id="JX399375">
    <property type="protein sequence ID" value="AFV25798.1"/>
    <property type="molecule type" value="Genomic_DNA"/>
</dbReference>
<feature type="transmembrane region" description="Helical" evidence="8">
    <location>
        <begin position="236"/>
        <end position="258"/>
    </location>
</feature>
<reference evidence="9" key="1">
    <citation type="submission" date="2012-07" db="EMBL/GenBank/DDBJ databases">
        <title>A Draft Genome for Bacillus alcalophilus strain ATCC 27647.</title>
        <authorList>
            <person name="Attie O."/>
            <person name="Jayaprakash A."/>
            <person name="Sachidanandam R."/>
            <person name="Shah H."/>
            <person name="Paulsen I."/>
            <person name="Morino M."/>
            <person name="Ito M."/>
            <person name="Krulwich T."/>
        </authorList>
    </citation>
    <scope>NUCLEOTIDE SEQUENCE</scope>
    <source>
        <strain evidence="9">ATCC 27647</strain>
    </source>
</reference>
<dbReference type="PANTHER" id="PTHR30003">
    <property type="entry name" value="L-LACTATE PERMEASE"/>
    <property type="match status" value="1"/>
</dbReference>
<comment type="subcellular location">
    <subcellularLocation>
        <location evidence="1 8">Cell membrane</location>
        <topology evidence="1 8">Multi-pass membrane protein</topology>
    </subcellularLocation>
</comment>
<comment type="function">
    <text evidence="8">Uptake of L-lactate across the membrane. Can also transport D-lactate and glycolate.</text>
</comment>
<evidence type="ECO:0000256" key="8">
    <source>
        <dbReference type="RuleBase" id="RU365092"/>
    </source>
</evidence>
<evidence type="ECO:0000256" key="4">
    <source>
        <dbReference type="ARBA" id="ARBA00022475"/>
    </source>
</evidence>
<keyword evidence="3 8" id="KW-0813">Transport</keyword>
<evidence type="ECO:0000256" key="3">
    <source>
        <dbReference type="ARBA" id="ARBA00022448"/>
    </source>
</evidence>
<evidence type="ECO:0000313" key="11">
    <source>
        <dbReference type="EMBL" id="THG90534.1"/>
    </source>
</evidence>
<feature type="transmembrane region" description="Helical" evidence="8">
    <location>
        <begin position="129"/>
        <end position="151"/>
    </location>
</feature>
<feature type="transmembrane region" description="Helical" evidence="8">
    <location>
        <begin position="555"/>
        <end position="574"/>
    </location>
</feature>
<feature type="transmembrane region" description="Helical" evidence="8">
    <location>
        <begin position="531"/>
        <end position="549"/>
    </location>
</feature>
<gene>
    <name evidence="11" type="ORF">AJ85_10185</name>
    <name evidence="9" type="ORF">BalcAV2102</name>
    <name evidence="10" type="ORF">BALCAV_0205835</name>
</gene>
<dbReference type="RefSeq" id="WP_003322564.1">
    <property type="nucleotide sequence ID" value="NZ_ALPT02000014.1"/>
</dbReference>
<dbReference type="GO" id="GO:0005886">
    <property type="term" value="C:plasma membrane"/>
    <property type="evidence" value="ECO:0007669"/>
    <property type="project" value="UniProtKB-SubCell"/>
</dbReference>
<sequence>MSSGLLALLAVIPIITVFFFLVILRWPAKHAMPIAFFVTGIIAFFVWETPFNVIAAASMKGLSTAIEVLFIVFGSVLLLNTLKQSGAINTIRQGFIDISPDRRIQAVIICWLFGSFLEGAAGWGAPAAIVAPLLVAIGFPALAAVMVALILQSTPVSYGAVGTPILSGVQSGLAGAENVAVEVASLGMTMDEYARMIGGQVAIVHGIVGILIPLFMVTMLTFFFGEKRNLRAGFEVLPFTLFAGISFTIPSMLVANLLGPEFPSLLGGLIGLAIVIPLAKKGFLMPKSTWNFKKESEWDPEWTGTLKAEPLTAPTVSGFKAWLPYIVMAIILVITRINALPFGNWLKTLEISFTDVFGSEISFASTPLFLPGFIMVIASLFAYVLYSMNKNSYGRAFKESSGMIAKAAPALLFAVPMVQVFINSGAGNELASMPIVLAEYVSNLAGGTWPLFAPVVGALGAFVAGSNTVSNMMFSLFQFSTADNIGLNPAFIVALQAVGGAAGNLICVHNVVSASATAGIVGKEGLLIRRLLIPLAYYLAFSGAIGYVYFYGFGFNIGTIIIVLIIALLIFLAVKNRKGKE</sequence>
<dbReference type="EMBL" id="JALP01000138">
    <property type="protein sequence ID" value="THG90534.1"/>
    <property type="molecule type" value="Genomic_DNA"/>
</dbReference>
<name>J8TRZ2_ALKAL</name>
<evidence type="ECO:0000256" key="7">
    <source>
        <dbReference type="ARBA" id="ARBA00023136"/>
    </source>
</evidence>
<dbReference type="OrthoDB" id="9761056at2"/>
<comment type="similarity">
    <text evidence="2 8">Belongs to the lactate permease family.</text>
</comment>
<feature type="transmembrane region" description="Helical" evidence="8">
    <location>
        <begin position="31"/>
        <end position="49"/>
    </location>
</feature>
<feature type="transmembrane region" description="Helical" evidence="8">
    <location>
        <begin position="322"/>
        <end position="341"/>
    </location>
</feature>
<feature type="transmembrane region" description="Helical" evidence="8">
    <location>
        <begin position="264"/>
        <end position="284"/>
    </location>
</feature>
<dbReference type="EMBL" id="ALPT02000014">
    <property type="protein sequence ID" value="KGA98161.1"/>
    <property type="molecule type" value="Genomic_DNA"/>
</dbReference>
<feature type="transmembrane region" description="Helical" evidence="8">
    <location>
        <begin position="103"/>
        <end position="123"/>
    </location>
</feature>
<feature type="transmembrane region" description="Helical" evidence="8">
    <location>
        <begin position="446"/>
        <end position="465"/>
    </location>
</feature>
<dbReference type="NCBIfam" id="TIGR00795">
    <property type="entry name" value="lctP"/>
    <property type="match status" value="1"/>
</dbReference>
<evidence type="ECO:0000313" key="9">
    <source>
        <dbReference type="EMBL" id="AFV25798.1"/>
    </source>
</evidence>
<feature type="transmembrane region" description="Helical" evidence="8">
    <location>
        <begin position="361"/>
        <end position="386"/>
    </location>
</feature>
<keyword evidence="7 8" id="KW-0472">Membrane</keyword>
<dbReference type="Pfam" id="PF02652">
    <property type="entry name" value="Lactate_perm"/>
    <property type="match status" value="1"/>
</dbReference>
<evidence type="ECO:0000313" key="13">
    <source>
        <dbReference type="Proteomes" id="UP000297014"/>
    </source>
</evidence>
<keyword evidence="12" id="KW-1185">Reference proteome</keyword>
<feature type="transmembrane region" description="Helical" evidence="8">
    <location>
        <begin position="61"/>
        <end position="82"/>
    </location>
</feature>
<dbReference type="GO" id="GO:0015129">
    <property type="term" value="F:lactate transmembrane transporter activity"/>
    <property type="evidence" value="ECO:0007669"/>
    <property type="project" value="UniProtKB-UniRule"/>
</dbReference>
<dbReference type="PANTHER" id="PTHR30003:SF0">
    <property type="entry name" value="GLYCOLATE PERMEASE GLCA-RELATED"/>
    <property type="match status" value="1"/>
</dbReference>
<feature type="transmembrane region" description="Helical" evidence="8">
    <location>
        <begin position="158"/>
        <end position="176"/>
    </location>
</feature>
<evidence type="ECO:0000256" key="6">
    <source>
        <dbReference type="ARBA" id="ARBA00022989"/>
    </source>
</evidence>
<keyword evidence="5 8" id="KW-0812">Transmembrane</keyword>
<dbReference type="Proteomes" id="UP000002754">
    <property type="component" value="Unassembled WGS sequence"/>
</dbReference>
<proteinExistence type="inferred from homology"/>
<dbReference type="InterPro" id="IPR003804">
    <property type="entry name" value="Lactate_perm"/>
</dbReference>
<evidence type="ECO:0000256" key="1">
    <source>
        <dbReference type="ARBA" id="ARBA00004651"/>
    </source>
</evidence>
<dbReference type="AlphaFoldDB" id="J8TRZ2"/>
<accession>J8TRZ2</accession>
<dbReference type="STRING" id="1218173.BALCAV_0205835"/>
<dbReference type="GO" id="GO:0015295">
    <property type="term" value="F:solute:proton symporter activity"/>
    <property type="evidence" value="ECO:0007669"/>
    <property type="project" value="TreeGrafter"/>
</dbReference>
<evidence type="ECO:0000313" key="12">
    <source>
        <dbReference type="Proteomes" id="UP000002754"/>
    </source>
</evidence>
<reference evidence="10 12" key="2">
    <citation type="journal article" date="2014" name="Genome Announc.">
        <title>Draft Genome Sequence of Bacillus alcalophilus AV1934, a Classic Alkaliphile Isolated from Human Feces in 1934.</title>
        <authorList>
            <person name="Attie O."/>
            <person name="Jayaprakash A."/>
            <person name="Shah H."/>
            <person name="Paulsen I.T."/>
            <person name="Morino M."/>
            <person name="Takahashi Y."/>
            <person name="Narumi I."/>
            <person name="Sachidanandam R."/>
            <person name="Satoh K."/>
            <person name="Ito M."/>
            <person name="Krulwich T.A."/>
        </authorList>
    </citation>
    <scope>NUCLEOTIDE SEQUENCE [LARGE SCALE GENOMIC DNA]</scope>
    <source>
        <strain evidence="10 12">AV1934</strain>
    </source>
</reference>
<evidence type="ECO:0000256" key="2">
    <source>
        <dbReference type="ARBA" id="ARBA00010100"/>
    </source>
</evidence>